<dbReference type="WBParaSite" id="PgE023_g004_t06">
    <property type="protein sequence ID" value="PgE023_g004_t06"/>
    <property type="gene ID" value="PgE023_g004"/>
</dbReference>
<accession>A0A914ZZQ5</accession>
<protein>
    <submittedName>
        <fullName evidence="3 4">BAR domain-containing protein</fullName>
    </submittedName>
</protein>
<feature type="region of interest" description="Disordered" evidence="1">
    <location>
        <begin position="42"/>
        <end position="66"/>
    </location>
</feature>
<organism evidence="2 3">
    <name type="scientific">Parascaris univalens</name>
    <name type="common">Nematode worm</name>
    <dbReference type="NCBI Taxonomy" id="6257"/>
    <lineage>
        <taxon>Eukaryota</taxon>
        <taxon>Metazoa</taxon>
        <taxon>Ecdysozoa</taxon>
        <taxon>Nematoda</taxon>
        <taxon>Chromadorea</taxon>
        <taxon>Rhabditida</taxon>
        <taxon>Spirurina</taxon>
        <taxon>Ascaridomorpha</taxon>
        <taxon>Ascaridoidea</taxon>
        <taxon>Ascarididae</taxon>
        <taxon>Parascaris</taxon>
    </lineage>
</organism>
<reference evidence="3 4" key="1">
    <citation type="submission" date="2022-11" db="UniProtKB">
        <authorList>
            <consortium name="WormBaseParasite"/>
        </authorList>
    </citation>
    <scope>IDENTIFICATION</scope>
</reference>
<evidence type="ECO:0000313" key="4">
    <source>
        <dbReference type="WBParaSite" id="PgE023_g004_t02"/>
    </source>
</evidence>
<evidence type="ECO:0000256" key="1">
    <source>
        <dbReference type="SAM" id="MobiDB-lite"/>
    </source>
</evidence>
<dbReference type="WBParaSite" id="PgE023_g004_t04">
    <property type="protein sequence ID" value="PgE023_g004_t04"/>
    <property type="gene ID" value="PgE023_g004"/>
</dbReference>
<name>A0A914ZZQ5_PARUN</name>
<evidence type="ECO:0000313" key="3">
    <source>
        <dbReference type="WBParaSite" id="PgE023_g004_t01"/>
    </source>
</evidence>
<dbReference type="AlphaFoldDB" id="A0A914ZZQ5"/>
<dbReference type="WBParaSite" id="PgE023_g004_t02">
    <property type="protein sequence ID" value="PgE023_g004_t02"/>
    <property type="gene ID" value="PgE023_g004"/>
</dbReference>
<sequence>MVNVLPLESKTPTAASGVPARIGRRAFTSELNQSGEEIWLKNMRRNNRMDTESEEPNGNGGEIEQRDISCLGSTPCKSKTTSWSGLHIRLLRRHRYVAVSVYHAWCPCILFCRSRFDIHGAIEVGASNSKPVQAAVQISFDTPSFSIIFFYLLQTCSRSYPTLSSAAFLYRIGSLISTTKYDLFMCSSFRWID</sequence>
<dbReference type="WBParaSite" id="PgE023_g004_t01">
    <property type="protein sequence ID" value="PgE023_g004_t01"/>
    <property type="gene ID" value="PgE023_g004"/>
</dbReference>
<evidence type="ECO:0000313" key="2">
    <source>
        <dbReference type="Proteomes" id="UP000887569"/>
    </source>
</evidence>
<keyword evidence="2" id="KW-1185">Reference proteome</keyword>
<dbReference type="Proteomes" id="UP000887569">
    <property type="component" value="Unplaced"/>
</dbReference>
<proteinExistence type="predicted"/>